<comment type="catalytic activity">
    <reaction evidence="5">
        <text>L-proline + NAD(+) = (S)-1-pyrroline-5-carboxylate + NADH + 2 H(+)</text>
        <dbReference type="Rhea" id="RHEA:14105"/>
        <dbReference type="ChEBI" id="CHEBI:15378"/>
        <dbReference type="ChEBI" id="CHEBI:17388"/>
        <dbReference type="ChEBI" id="CHEBI:57540"/>
        <dbReference type="ChEBI" id="CHEBI:57945"/>
        <dbReference type="ChEBI" id="CHEBI:60039"/>
        <dbReference type="EC" id="1.5.1.2"/>
    </reaction>
</comment>
<evidence type="ECO:0000256" key="5">
    <source>
        <dbReference type="HAMAP-Rule" id="MF_01925"/>
    </source>
</evidence>
<keyword evidence="11" id="KW-1185">Reference proteome</keyword>
<keyword evidence="4 5" id="KW-0560">Oxidoreductase</keyword>
<evidence type="ECO:0000313" key="10">
    <source>
        <dbReference type="EMBL" id="WAH37667.1"/>
    </source>
</evidence>
<reference evidence="10" key="1">
    <citation type="submission" date="2022-08" db="EMBL/GenBank/DDBJ databases">
        <title>Alicyclobacillus dauci DSM2870, complete genome.</title>
        <authorList>
            <person name="Wang Q."/>
            <person name="Cai R."/>
            <person name="Wang Z."/>
        </authorList>
    </citation>
    <scope>NUCLEOTIDE SEQUENCE</scope>
    <source>
        <strain evidence="10">DSM 28700</strain>
    </source>
</reference>
<evidence type="ECO:0000259" key="8">
    <source>
        <dbReference type="Pfam" id="PF03807"/>
    </source>
</evidence>
<sequence>MSKIFVLGAGAMAESFIKGVLQKHVVSPSDITVINRNRPERLNELRRDYGIRPAESIADAEDSEVIIVSVKPYDVRDALKELSPFLHGQTLISFAAGIPIAFMDRVVEGRAQVIRTMPNVPVAVLEGAIAMAVSERVGADQLERAKQLLRQIGTVVELDEELMDAATAFSGSGPGFVSYFLEAMEQAAVELGFSATMARQLLIQTVVGTAKVLEEWRLSPTDLRERVTSPNGTTHAGLAVLNESGMREAILEALTQAAKRSREMGEEYTSE</sequence>
<keyword evidence="5" id="KW-0963">Cytoplasm</keyword>
<dbReference type="InterPro" id="IPR000304">
    <property type="entry name" value="Pyrroline-COOH_reductase"/>
</dbReference>
<evidence type="ECO:0000256" key="6">
    <source>
        <dbReference type="NCBIfam" id="TIGR00112"/>
    </source>
</evidence>
<dbReference type="Gene3D" id="1.10.3730.10">
    <property type="entry name" value="ProC C-terminal domain-like"/>
    <property type="match status" value="1"/>
</dbReference>
<dbReference type="Gene3D" id="3.40.50.720">
    <property type="entry name" value="NAD(P)-binding Rossmann-like Domain"/>
    <property type="match status" value="1"/>
</dbReference>
<protein>
    <recommendedName>
        <fullName evidence="5 6">Pyrroline-5-carboxylate reductase</fullName>
        <shortName evidence="5">P5C reductase</shortName>
        <shortName evidence="5">P5CR</shortName>
        <ecNumber evidence="5 6">1.5.1.2</ecNumber>
    </recommendedName>
    <alternativeName>
        <fullName evidence="5">PCA reductase</fullName>
    </alternativeName>
</protein>
<dbReference type="InterPro" id="IPR008927">
    <property type="entry name" value="6-PGluconate_DH-like_C_sf"/>
</dbReference>
<dbReference type="RefSeq" id="WP_268045182.1">
    <property type="nucleotide sequence ID" value="NZ_CP104064.1"/>
</dbReference>
<dbReference type="PANTHER" id="PTHR11645">
    <property type="entry name" value="PYRROLINE-5-CARBOXYLATE REDUCTASE"/>
    <property type="match status" value="1"/>
</dbReference>
<keyword evidence="3 5" id="KW-0521">NADP</keyword>
<proteinExistence type="inferred from homology"/>
<evidence type="ECO:0000313" key="11">
    <source>
        <dbReference type="Proteomes" id="UP001164803"/>
    </source>
</evidence>
<evidence type="ECO:0000259" key="9">
    <source>
        <dbReference type="Pfam" id="PF14748"/>
    </source>
</evidence>
<dbReference type="PANTHER" id="PTHR11645:SF0">
    <property type="entry name" value="PYRROLINE-5-CARBOXYLATE REDUCTASE 3"/>
    <property type="match status" value="1"/>
</dbReference>
<evidence type="ECO:0000256" key="2">
    <source>
        <dbReference type="ARBA" id="ARBA00022650"/>
    </source>
</evidence>
<organism evidence="10 11">
    <name type="scientific">Alicyclobacillus dauci</name>
    <dbReference type="NCBI Taxonomy" id="1475485"/>
    <lineage>
        <taxon>Bacteria</taxon>
        <taxon>Bacillati</taxon>
        <taxon>Bacillota</taxon>
        <taxon>Bacilli</taxon>
        <taxon>Bacillales</taxon>
        <taxon>Alicyclobacillaceae</taxon>
        <taxon>Alicyclobacillus</taxon>
    </lineage>
</organism>
<comment type="catalytic activity">
    <reaction evidence="5 7">
        <text>L-proline + NADP(+) = (S)-1-pyrroline-5-carboxylate + NADPH + 2 H(+)</text>
        <dbReference type="Rhea" id="RHEA:14109"/>
        <dbReference type="ChEBI" id="CHEBI:15378"/>
        <dbReference type="ChEBI" id="CHEBI:17388"/>
        <dbReference type="ChEBI" id="CHEBI:57783"/>
        <dbReference type="ChEBI" id="CHEBI:58349"/>
        <dbReference type="ChEBI" id="CHEBI:60039"/>
        <dbReference type="EC" id="1.5.1.2"/>
    </reaction>
</comment>
<dbReference type="Pfam" id="PF14748">
    <property type="entry name" value="P5CR_dimer"/>
    <property type="match status" value="1"/>
</dbReference>
<accession>A0ABY6Z4A4</accession>
<dbReference type="EC" id="1.5.1.2" evidence="5 6"/>
<dbReference type="GO" id="GO:0004735">
    <property type="term" value="F:pyrroline-5-carboxylate reductase activity"/>
    <property type="evidence" value="ECO:0007669"/>
    <property type="project" value="UniProtKB-EC"/>
</dbReference>
<comment type="pathway">
    <text evidence="5 7">Amino-acid biosynthesis; L-proline biosynthesis; L-proline from L-glutamate 5-semialdehyde: step 1/1.</text>
</comment>
<dbReference type="InterPro" id="IPR029036">
    <property type="entry name" value="P5CR_dimer"/>
</dbReference>
<dbReference type="InterPro" id="IPR028939">
    <property type="entry name" value="P5C_Rdtase_cat_N"/>
</dbReference>
<evidence type="ECO:0000256" key="1">
    <source>
        <dbReference type="ARBA" id="ARBA00005525"/>
    </source>
</evidence>
<dbReference type="SUPFAM" id="SSF48179">
    <property type="entry name" value="6-phosphogluconate dehydrogenase C-terminal domain-like"/>
    <property type="match status" value="1"/>
</dbReference>
<dbReference type="InterPro" id="IPR036291">
    <property type="entry name" value="NAD(P)-bd_dom_sf"/>
</dbReference>
<dbReference type="NCBIfam" id="TIGR00112">
    <property type="entry name" value="proC"/>
    <property type="match status" value="1"/>
</dbReference>
<dbReference type="PIRSF" id="PIRSF000193">
    <property type="entry name" value="Pyrrol-5-carb_rd"/>
    <property type="match status" value="1"/>
</dbReference>
<feature type="domain" description="Pyrroline-5-carboxylate reductase catalytic N-terminal" evidence="8">
    <location>
        <begin position="3"/>
        <end position="97"/>
    </location>
</feature>
<dbReference type="InterPro" id="IPR053790">
    <property type="entry name" value="P5CR-like_CS"/>
</dbReference>
<comment type="function">
    <text evidence="5">Catalyzes the reduction of 1-pyrroline-5-carboxylate (PCA) to L-proline.</text>
</comment>
<comment type="similarity">
    <text evidence="1 5 7">Belongs to the pyrroline-5-carboxylate reductase family.</text>
</comment>
<keyword evidence="2 5" id="KW-0641">Proline biosynthesis</keyword>
<dbReference type="HAMAP" id="MF_01925">
    <property type="entry name" value="P5C_reductase"/>
    <property type="match status" value="1"/>
</dbReference>
<dbReference type="Proteomes" id="UP001164803">
    <property type="component" value="Chromosome"/>
</dbReference>
<dbReference type="Pfam" id="PF03807">
    <property type="entry name" value="F420_oxidored"/>
    <property type="match status" value="1"/>
</dbReference>
<keyword evidence="5 7" id="KW-0028">Amino-acid biosynthesis</keyword>
<gene>
    <name evidence="5 10" type="primary">proC</name>
    <name evidence="10" type="ORF">NZD86_03910</name>
</gene>
<evidence type="ECO:0000256" key="3">
    <source>
        <dbReference type="ARBA" id="ARBA00022857"/>
    </source>
</evidence>
<dbReference type="EMBL" id="CP104064">
    <property type="protein sequence ID" value="WAH37667.1"/>
    <property type="molecule type" value="Genomic_DNA"/>
</dbReference>
<evidence type="ECO:0000256" key="7">
    <source>
        <dbReference type="RuleBase" id="RU003903"/>
    </source>
</evidence>
<dbReference type="SUPFAM" id="SSF51735">
    <property type="entry name" value="NAD(P)-binding Rossmann-fold domains"/>
    <property type="match status" value="1"/>
</dbReference>
<name>A0ABY6Z4A4_9BACL</name>
<comment type="subcellular location">
    <subcellularLocation>
        <location evidence="5">Cytoplasm</location>
    </subcellularLocation>
</comment>
<dbReference type="PROSITE" id="PS00521">
    <property type="entry name" value="P5CR"/>
    <property type="match status" value="1"/>
</dbReference>
<evidence type="ECO:0000256" key="4">
    <source>
        <dbReference type="ARBA" id="ARBA00023002"/>
    </source>
</evidence>
<feature type="domain" description="Pyrroline-5-carboxylate reductase dimerisation" evidence="9">
    <location>
        <begin position="160"/>
        <end position="264"/>
    </location>
</feature>